<organism evidence="2 3">
    <name type="scientific">Dichotomicrobium thermohalophilum</name>
    <dbReference type="NCBI Taxonomy" id="933063"/>
    <lineage>
        <taxon>Bacteria</taxon>
        <taxon>Pseudomonadati</taxon>
        <taxon>Pseudomonadota</taxon>
        <taxon>Alphaproteobacteria</taxon>
        <taxon>Hyphomicrobiales</taxon>
        <taxon>Hyphomicrobiaceae</taxon>
        <taxon>Dichotomicrobium</taxon>
    </lineage>
</organism>
<dbReference type="AlphaFoldDB" id="A0A397PE81"/>
<protein>
    <submittedName>
        <fullName evidence="2">Putative DsbA family dithiol-disulfide isomerase</fullName>
    </submittedName>
</protein>
<evidence type="ECO:0000259" key="1">
    <source>
        <dbReference type="Pfam" id="PF01323"/>
    </source>
</evidence>
<dbReference type="EMBL" id="QXDF01000003">
    <property type="protein sequence ID" value="RIA47322.1"/>
    <property type="molecule type" value="Genomic_DNA"/>
</dbReference>
<keyword evidence="2" id="KW-0413">Isomerase</keyword>
<dbReference type="Pfam" id="PF01323">
    <property type="entry name" value="DSBA"/>
    <property type="match status" value="1"/>
</dbReference>
<keyword evidence="3" id="KW-1185">Reference proteome</keyword>
<proteinExistence type="predicted"/>
<dbReference type="InterPro" id="IPR001853">
    <property type="entry name" value="DSBA-like_thioredoxin_dom"/>
</dbReference>
<dbReference type="SUPFAM" id="SSF52833">
    <property type="entry name" value="Thioredoxin-like"/>
    <property type="match status" value="1"/>
</dbReference>
<accession>A0A397PE81</accession>
<dbReference type="Gene3D" id="3.40.30.10">
    <property type="entry name" value="Glutaredoxin"/>
    <property type="match status" value="1"/>
</dbReference>
<dbReference type="OrthoDB" id="9799122at2"/>
<dbReference type="GO" id="GO:0016491">
    <property type="term" value="F:oxidoreductase activity"/>
    <property type="evidence" value="ECO:0007669"/>
    <property type="project" value="InterPro"/>
</dbReference>
<feature type="domain" description="DSBA-like thioredoxin" evidence="1">
    <location>
        <begin position="15"/>
        <end position="213"/>
    </location>
</feature>
<dbReference type="PANTHER" id="PTHR13887">
    <property type="entry name" value="GLUTATHIONE S-TRANSFERASE KAPPA"/>
    <property type="match status" value="1"/>
</dbReference>
<evidence type="ECO:0000313" key="3">
    <source>
        <dbReference type="Proteomes" id="UP000266273"/>
    </source>
</evidence>
<dbReference type="CDD" id="cd03024">
    <property type="entry name" value="DsbA_FrnE"/>
    <property type="match status" value="1"/>
</dbReference>
<comment type="caution">
    <text evidence="2">The sequence shown here is derived from an EMBL/GenBank/DDBJ whole genome shotgun (WGS) entry which is preliminary data.</text>
</comment>
<name>A0A397PE81_9HYPH</name>
<sequence>MTQPFGSAPLEPFPIKVIADVMCPWCFVGKRRLERALERLPHIEAVVTWWPFLLDPTIPPEGMDRGEYLQKKFGSSDGGEMYLALREVGREDGIEFAFDAIERSPNTVDAHRLIYWAGDPKTQDAVVERLFQLYFLEGADISDPDVLADAAAEAGMDAEAVREKLADDRDRDTILKMVEEMQKAGVNAVPAFVLGGKRAVVGAQPVDLLQEQIELAEEEFRAERYEPD</sequence>
<dbReference type="Proteomes" id="UP000266273">
    <property type="component" value="Unassembled WGS sequence"/>
</dbReference>
<dbReference type="GO" id="GO:0016853">
    <property type="term" value="F:isomerase activity"/>
    <property type="evidence" value="ECO:0007669"/>
    <property type="project" value="UniProtKB-KW"/>
</dbReference>
<evidence type="ECO:0000313" key="2">
    <source>
        <dbReference type="EMBL" id="RIA47322.1"/>
    </source>
</evidence>
<dbReference type="InterPro" id="IPR036249">
    <property type="entry name" value="Thioredoxin-like_sf"/>
</dbReference>
<dbReference type="PANTHER" id="PTHR13887:SF41">
    <property type="entry name" value="THIOREDOXIN SUPERFAMILY PROTEIN"/>
    <property type="match status" value="1"/>
</dbReference>
<dbReference type="RefSeq" id="WP_119062209.1">
    <property type="nucleotide sequence ID" value="NZ_QXDF01000003.1"/>
</dbReference>
<reference evidence="2 3" key="1">
    <citation type="submission" date="2018-08" db="EMBL/GenBank/DDBJ databases">
        <title>Genomic Encyclopedia of Archaeal and Bacterial Type Strains, Phase II (KMG-II): from individual species to whole genera.</title>
        <authorList>
            <person name="Goeker M."/>
        </authorList>
    </citation>
    <scope>NUCLEOTIDE SEQUENCE [LARGE SCALE GENOMIC DNA]</scope>
    <source>
        <strain evidence="2 3">DSM 5002</strain>
    </source>
</reference>
<gene>
    <name evidence="2" type="ORF">BXY53_2397</name>
</gene>